<accession>A0A0S4J052</accession>
<dbReference type="EMBL" id="CYKH01000974">
    <property type="protein sequence ID" value="CUG74170.1"/>
    <property type="molecule type" value="Genomic_DNA"/>
</dbReference>
<dbReference type="Proteomes" id="UP000051952">
    <property type="component" value="Unassembled WGS sequence"/>
</dbReference>
<dbReference type="AlphaFoldDB" id="A0A0S4J052"/>
<evidence type="ECO:0000313" key="2">
    <source>
        <dbReference type="EMBL" id="CUG74170.1"/>
    </source>
</evidence>
<feature type="region of interest" description="Disordered" evidence="1">
    <location>
        <begin position="221"/>
        <end position="253"/>
    </location>
</feature>
<keyword evidence="3" id="KW-1185">Reference proteome</keyword>
<organism evidence="2 3">
    <name type="scientific">Bodo saltans</name>
    <name type="common">Flagellated protozoan</name>
    <dbReference type="NCBI Taxonomy" id="75058"/>
    <lineage>
        <taxon>Eukaryota</taxon>
        <taxon>Discoba</taxon>
        <taxon>Euglenozoa</taxon>
        <taxon>Kinetoplastea</taxon>
        <taxon>Metakinetoplastina</taxon>
        <taxon>Eubodonida</taxon>
        <taxon>Bodonidae</taxon>
        <taxon>Bodo</taxon>
    </lineage>
</organism>
<gene>
    <name evidence="2" type="ORF">BSAL_84325</name>
</gene>
<evidence type="ECO:0000256" key="1">
    <source>
        <dbReference type="SAM" id="MobiDB-lite"/>
    </source>
</evidence>
<dbReference type="VEuPathDB" id="TriTrypDB:BSAL_84325"/>
<evidence type="ECO:0000313" key="3">
    <source>
        <dbReference type="Proteomes" id="UP000051952"/>
    </source>
</evidence>
<name>A0A0S4J052_BODSA</name>
<reference evidence="3" key="1">
    <citation type="submission" date="2015-09" db="EMBL/GenBank/DDBJ databases">
        <authorList>
            <consortium name="Pathogen Informatics"/>
        </authorList>
    </citation>
    <scope>NUCLEOTIDE SEQUENCE [LARGE SCALE GENOMIC DNA]</scope>
    <source>
        <strain evidence="3">Lake Konstanz</strain>
    </source>
</reference>
<proteinExistence type="predicted"/>
<sequence length="1118" mass="123463">MHCCWLNRLLVARNGGHLMHLLGPLTPLTGRLLVSPVIHSRSRETTLPAITLFPTQAGNTPIALVDPLTCVRCLRWIKSIAGGGTGYIRPDGRAMPSGVDATSASCCCGLMSRSRGLHCSAELQRVLSSMDKQTLEKAVHIGATEIVNDRGINIRSLVGHILLKCPDKSLEKEFGSILWRERVVVFFSAADKDLLIAVAQPTKAKYAHEDAMKGVTRVHTLHLLPPKNPPPQQGNVAADSGDQQGGDDEAKKKPRYEPFDVYSVENGIEMLKKLENVELTKFVDGLAKFVDRALVALHQELAATSMNPHEVLKMFFPASKTLTVSGDPRYVAALEFDWKALCKRHVDSRYGTGKFDTSAILFDMGGPRTWSNNANIPVLIGGESGSGKTLEMICGNREKSHLVIYMRFDYVLMKQHASCAELCEIICNNDDILRSIAPSDGAVLTVTAEEEAARNKRNSAFATLTKQVVVGAIDNSCALLFKALKGHKKQPVKYSEIVEPPKEVNSDKKFTVRLCFDEMGSTPAFVRACCALDVTELREALGWGDLVEIFVIAAGTGIGSVTNPGGSENTFYQLAMLKPWQSVDVYWKIRRRLWEDWNKHSGRARFSFHALVSDVAAVEELWHGSRESVSMAMEKRNKTLSKLFMAQATHERSQLIIPPQSTEELDAAALTNIWVRQALVQEALFAAIESDGACAAALTNPRMAALFVSVVHAVRDETLTYQLSAATSGTNIRRTVLQRVVMLFRDLNGLKNTTAQEASALLVESLRYVLFDGHVSTTYDTDKLISGRGVMVDNATYEMEVPAACAAILTDRVVNGERQPNTTMIGGIDSNGKKKKGVKYTACYPKELGRYSISPAMVVVLTTLMSNAFEENFSNVGDVFERDMAKFLYFTVQAFHGRPVRELVDFIVGPLASVGKEAQEILKRNTTVEFSTVGIRIAGDDKNDKYHNRLWLKSDGTAPHAWIEISPPGLPSADVVLHIPNVITLPVQCKDRGSMLSHHEIAKAMNSMLIERKRWRDPDPSNSYVFRTEQDSYAKALQEVDRAFEDAQYVRKERPRKKKDVDYGFKLDALGAPVIPILYIAHALALPKQLGATSGMTWDHLDAVGNHCILAEVQEGWP</sequence>
<protein>
    <submittedName>
        <fullName evidence="2">Uncharacterized protein</fullName>
    </submittedName>
</protein>